<evidence type="ECO:0000313" key="3">
    <source>
        <dbReference type="EMBL" id="WRQ86551.1"/>
    </source>
</evidence>
<reference evidence="3 4" key="1">
    <citation type="submission" date="2023-12" db="EMBL/GenBank/DDBJ databases">
        <title>Description of an unclassified Opitutus bacterium of Verrucomicrobiota.</title>
        <authorList>
            <person name="Zhang D.-F."/>
        </authorList>
    </citation>
    <scope>NUCLEOTIDE SEQUENCE [LARGE SCALE GENOMIC DNA]</scope>
    <source>
        <strain evidence="3 4">WL0086</strain>
    </source>
</reference>
<keyword evidence="2" id="KW-0812">Transmembrane</keyword>
<sequence length="329" mass="35833">MSGPCAESSHRSRGPVRRSGVALGRFLTGAGLPVFVGAATAVYELFLLAVLFAPADWGFWGAFAEEFKVWCFSYDPRTGGMEWMAVVIMLAEPLFICGVLVGIWRMGRGRSLDPAPRLARPVRPAMAGVVFGLVAVGGLYAIGRPAAELPVPPFPGERIRTQLEPPTFALVDQRGEAATDADLAGAVTLVTGVYATCSTSCPEILLQVRDTLDALPAEVRDRLRVWAFSLSPEYDTVELMTGVAEAYGFTYPQFRYLNGPVAPTKAVLENWQFSARRDPSTGLVEHANLFILLDAQGKIAYRFNLDRRHEGWLREAILALTAEAEAARL</sequence>
<accession>A0ABZ1C4Z6</accession>
<dbReference type="InterPro" id="IPR036249">
    <property type="entry name" value="Thioredoxin-like_sf"/>
</dbReference>
<proteinExistence type="inferred from homology"/>
<dbReference type="CDD" id="cd02968">
    <property type="entry name" value="SCO"/>
    <property type="match status" value="1"/>
</dbReference>
<dbReference type="RefSeq" id="WP_221033234.1">
    <property type="nucleotide sequence ID" value="NZ_CP139781.1"/>
</dbReference>
<dbReference type="SUPFAM" id="SSF52833">
    <property type="entry name" value="Thioredoxin-like"/>
    <property type="match status" value="1"/>
</dbReference>
<evidence type="ECO:0000256" key="2">
    <source>
        <dbReference type="SAM" id="Phobius"/>
    </source>
</evidence>
<feature type="transmembrane region" description="Helical" evidence="2">
    <location>
        <begin position="125"/>
        <end position="143"/>
    </location>
</feature>
<evidence type="ECO:0000313" key="4">
    <source>
        <dbReference type="Proteomes" id="UP000738431"/>
    </source>
</evidence>
<comment type="similarity">
    <text evidence="1">Belongs to the SCO1/2 family.</text>
</comment>
<keyword evidence="2" id="KW-1133">Transmembrane helix</keyword>
<name>A0ABZ1C4Z6_9BACT</name>
<dbReference type="Pfam" id="PF02630">
    <property type="entry name" value="SCO1-SenC"/>
    <property type="match status" value="1"/>
</dbReference>
<keyword evidence="2" id="KW-0472">Membrane</keyword>
<feature type="transmembrane region" description="Helical" evidence="2">
    <location>
        <begin position="83"/>
        <end position="104"/>
    </location>
</feature>
<protein>
    <submittedName>
        <fullName evidence="3">SCO family protein</fullName>
    </submittedName>
</protein>
<gene>
    <name evidence="3" type="ORF">K1X11_017200</name>
</gene>
<dbReference type="EMBL" id="CP139781">
    <property type="protein sequence ID" value="WRQ86551.1"/>
    <property type="molecule type" value="Genomic_DNA"/>
</dbReference>
<dbReference type="PANTHER" id="PTHR12151">
    <property type="entry name" value="ELECTRON TRANSPORT PROTIN SCO1/SENC FAMILY MEMBER"/>
    <property type="match status" value="1"/>
</dbReference>
<dbReference type="InterPro" id="IPR003782">
    <property type="entry name" value="SCO1/SenC"/>
</dbReference>
<keyword evidence="4" id="KW-1185">Reference proteome</keyword>
<feature type="transmembrane region" description="Helical" evidence="2">
    <location>
        <begin position="26"/>
        <end position="53"/>
    </location>
</feature>
<dbReference type="Gene3D" id="3.40.30.10">
    <property type="entry name" value="Glutaredoxin"/>
    <property type="match status" value="1"/>
</dbReference>
<organism evidence="3 4">
    <name type="scientific">Actomonas aquatica</name>
    <dbReference type="NCBI Taxonomy" id="2866162"/>
    <lineage>
        <taxon>Bacteria</taxon>
        <taxon>Pseudomonadati</taxon>
        <taxon>Verrucomicrobiota</taxon>
        <taxon>Opitutia</taxon>
        <taxon>Opitutales</taxon>
        <taxon>Opitutaceae</taxon>
        <taxon>Actomonas</taxon>
    </lineage>
</organism>
<dbReference type="PANTHER" id="PTHR12151:SF25">
    <property type="entry name" value="LINALOOL DEHYDRATASE_ISOMERASE DOMAIN-CONTAINING PROTEIN"/>
    <property type="match status" value="1"/>
</dbReference>
<dbReference type="Proteomes" id="UP000738431">
    <property type="component" value="Chromosome"/>
</dbReference>
<evidence type="ECO:0000256" key="1">
    <source>
        <dbReference type="ARBA" id="ARBA00010996"/>
    </source>
</evidence>